<dbReference type="InterPro" id="IPR006427">
    <property type="entry name" value="Portal_HK97"/>
</dbReference>
<comment type="caution">
    <text evidence="2">The sequence shown here is derived from an EMBL/GenBank/DDBJ whole genome shotgun (WGS) entry which is preliminary data.</text>
</comment>
<name>A0A9X1P465_9HYPH</name>
<dbReference type="EMBL" id="JAJUWU010000016">
    <property type="protein sequence ID" value="MCE7029534.1"/>
    <property type="molecule type" value="Genomic_DNA"/>
</dbReference>
<dbReference type="Gene3D" id="3.40.140.120">
    <property type="match status" value="1"/>
</dbReference>
<dbReference type="Proteomes" id="UP001139035">
    <property type="component" value="Unassembled WGS sequence"/>
</dbReference>
<dbReference type="Gene3D" id="3.30.1120.70">
    <property type="match status" value="1"/>
</dbReference>
<protein>
    <submittedName>
        <fullName evidence="2">Phage portal protein</fullName>
    </submittedName>
</protein>
<evidence type="ECO:0000256" key="1">
    <source>
        <dbReference type="SAM" id="MobiDB-lite"/>
    </source>
</evidence>
<dbReference type="InterPro" id="IPR006944">
    <property type="entry name" value="Phage/GTA_portal"/>
</dbReference>
<evidence type="ECO:0000313" key="2">
    <source>
        <dbReference type="EMBL" id="MCE7029534.1"/>
    </source>
</evidence>
<sequence>MALERIKSVVQKVFGEPEQKAAPAYPFDTWGLDSFLAPATVSNVAVTAQTALRVPAVALAVNLIAGSIGSIPARIVREIDGSSEDASEHPNYRLVYRRANDRQTAAKLRERLAMDALLFGNAFAFVNRVGGRVVEIVRLDPHAVSIQIDPQTGEAIYRSTVTGAVLNPADLIHVPAQTSIDGVTGISPIALAREAIALAIVMEQRAARLFGTSARPSGTIEIPGDVPEERVKRMGANWRSAHEGAENGGKTPILTDGARFNPLIFSSVDAQFIEMRREQIVEIARAFNVPATMLFELSNGTFANVEQQSRQFVTYTLKHWTEAFIGEYERTLLSDEERDDHRVSLDTEALISVDTAAQAERIAKLRASGSMTANDARAELGLPARPDGDTLGSPYTTPGAAPARSQEPTA</sequence>
<keyword evidence="3" id="KW-1185">Reference proteome</keyword>
<dbReference type="Pfam" id="PF04860">
    <property type="entry name" value="Phage_portal"/>
    <property type="match status" value="1"/>
</dbReference>
<gene>
    <name evidence="2" type="ORF">LZD57_16210</name>
</gene>
<dbReference type="AlphaFoldDB" id="A0A9X1P465"/>
<feature type="region of interest" description="Disordered" evidence="1">
    <location>
        <begin position="373"/>
        <end position="410"/>
    </location>
</feature>
<organism evidence="2 3">
    <name type="scientific">Jiella avicenniae</name>
    <dbReference type="NCBI Taxonomy" id="2907202"/>
    <lineage>
        <taxon>Bacteria</taxon>
        <taxon>Pseudomonadati</taxon>
        <taxon>Pseudomonadota</taxon>
        <taxon>Alphaproteobacteria</taxon>
        <taxon>Hyphomicrobiales</taxon>
        <taxon>Aurantimonadaceae</taxon>
        <taxon>Jiella</taxon>
    </lineage>
</organism>
<evidence type="ECO:0000313" key="3">
    <source>
        <dbReference type="Proteomes" id="UP001139035"/>
    </source>
</evidence>
<proteinExistence type="predicted"/>
<dbReference type="RefSeq" id="WP_233720523.1">
    <property type="nucleotide sequence ID" value="NZ_JAJUWU010000016.1"/>
</dbReference>
<accession>A0A9X1P465</accession>
<dbReference type="NCBIfam" id="TIGR01537">
    <property type="entry name" value="portal_HK97"/>
    <property type="match status" value="1"/>
</dbReference>
<reference evidence="2" key="1">
    <citation type="submission" date="2022-01" db="EMBL/GenBank/DDBJ databases">
        <title>Jiella avicenniae sp. nov., a novel endophytic bacterium isolated from bark of Avicennia marina.</title>
        <authorList>
            <person name="Tuo L."/>
        </authorList>
    </citation>
    <scope>NUCLEOTIDE SEQUENCE</scope>
    <source>
        <strain evidence="2">CBK1P-4</strain>
    </source>
</reference>
<dbReference type="Gene3D" id="1.20.1270.210">
    <property type="match status" value="1"/>
</dbReference>